<comment type="caution">
    <text evidence="9">The sequence shown here is derived from an EMBL/GenBank/DDBJ whole genome shotgun (WGS) entry which is preliminary data.</text>
</comment>
<gene>
    <name evidence="9" type="ORF">H7C19_09275</name>
</gene>
<dbReference type="GO" id="GO:0008270">
    <property type="term" value="F:zinc ion binding"/>
    <property type="evidence" value="ECO:0007669"/>
    <property type="project" value="UniProtKB-KW"/>
</dbReference>
<keyword evidence="3 6" id="KW-1133">Transmembrane helix</keyword>
<protein>
    <submittedName>
        <fullName evidence="9">YIP1 family protein</fullName>
    </submittedName>
</protein>
<evidence type="ECO:0000256" key="6">
    <source>
        <dbReference type="SAM" id="Phobius"/>
    </source>
</evidence>
<feature type="transmembrane region" description="Helical" evidence="6">
    <location>
        <begin position="432"/>
        <end position="450"/>
    </location>
</feature>
<evidence type="ECO:0000256" key="7">
    <source>
        <dbReference type="SAM" id="SignalP"/>
    </source>
</evidence>
<dbReference type="PANTHER" id="PTHR24104">
    <property type="entry name" value="E3 UBIQUITIN-PROTEIN LIGASE NHLRC1-RELATED"/>
    <property type="match status" value="1"/>
</dbReference>
<dbReference type="InterPro" id="IPR011042">
    <property type="entry name" value="6-blade_b-propeller_TolB-like"/>
</dbReference>
<feature type="transmembrane region" description="Helical" evidence="6">
    <location>
        <begin position="536"/>
        <end position="553"/>
    </location>
</feature>
<feature type="transmembrane region" description="Helical" evidence="6">
    <location>
        <begin position="574"/>
        <end position="593"/>
    </location>
</feature>
<evidence type="ECO:0000256" key="3">
    <source>
        <dbReference type="ARBA" id="ARBA00022989"/>
    </source>
</evidence>
<dbReference type="PANTHER" id="PTHR24104:SF25">
    <property type="entry name" value="PROTEIN LIN-41"/>
    <property type="match status" value="1"/>
</dbReference>
<feature type="transmembrane region" description="Helical" evidence="6">
    <location>
        <begin position="495"/>
        <end position="516"/>
    </location>
</feature>
<evidence type="ECO:0000256" key="1">
    <source>
        <dbReference type="ARBA" id="ARBA00004141"/>
    </source>
</evidence>
<evidence type="ECO:0000256" key="2">
    <source>
        <dbReference type="ARBA" id="ARBA00022692"/>
    </source>
</evidence>
<dbReference type="Pfam" id="PF04893">
    <property type="entry name" value="Yip1"/>
    <property type="match status" value="1"/>
</dbReference>
<comment type="subcellular location">
    <subcellularLocation>
        <location evidence="1">Membrane</location>
        <topology evidence="1">Multi-pass membrane protein</topology>
    </subcellularLocation>
</comment>
<dbReference type="InterPro" id="IPR006977">
    <property type="entry name" value="Yip1_dom"/>
</dbReference>
<proteinExistence type="predicted"/>
<dbReference type="Gene3D" id="2.120.10.30">
    <property type="entry name" value="TolB, C-terminal domain"/>
    <property type="match status" value="2"/>
</dbReference>
<feature type="domain" description="Yip1" evidence="8">
    <location>
        <begin position="479"/>
        <end position="647"/>
    </location>
</feature>
<feature type="transmembrane region" description="Helical" evidence="6">
    <location>
        <begin position="634"/>
        <end position="658"/>
    </location>
</feature>
<organism evidence="9 10">
    <name type="scientific">Cohnella nanjingensis</name>
    <dbReference type="NCBI Taxonomy" id="1387779"/>
    <lineage>
        <taxon>Bacteria</taxon>
        <taxon>Bacillati</taxon>
        <taxon>Bacillota</taxon>
        <taxon>Bacilli</taxon>
        <taxon>Bacillales</taxon>
        <taxon>Paenibacillaceae</taxon>
        <taxon>Cohnella</taxon>
    </lineage>
</organism>
<dbReference type="SUPFAM" id="SSF63825">
    <property type="entry name" value="YWTD domain"/>
    <property type="match status" value="1"/>
</dbReference>
<dbReference type="EMBL" id="JACJVP010000011">
    <property type="protein sequence ID" value="MBB6670877.1"/>
    <property type="molecule type" value="Genomic_DNA"/>
</dbReference>
<dbReference type="InterPro" id="IPR050952">
    <property type="entry name" value="TRIM-NHL_E3_ligases"/>
</dbReference>
<feature type="chain" id="PRO_5030525475" evidence="7">
    <location>
        <begin position="26"/>
        <end position="672"/>
    </location>
</feature>
<feature type="signal peptide" evidence="7">
    <location>
        <begin position="1"/>
        <end position="25"/>
    </location>
</feature>
<evidence type="ECO:0000256" key="4">
    <source>
        <dbReference type="ARBA" id="ARBA00023136"/>
    </source>
</evidence>
<evidence type="ECO:0000256" key="5">
    <source>
        <dbReference type="PROSITE-ProRule" id="PRU00339"/>
    </source>
</evidence>
<sequence>MWKRMAVLVLATAFLFVSAPLPASAELPYRTYFNDANSGDWSRIQAVYVPDRTISLSLEEPVDLFIGDDDDAYVVDRAANRIVVIRRDGTLRRTIGDAEGPGALKAPEGVFAAFDGTVYVADTGNERIAVYSREGRWIREYKKPDSSYLPADTYFVPSKIVVDKRGVMYIGISGSELGLLRVDPDGRFTGAFGSNKAEQSYSNWLKHLILNKEQLEKEVANRPRAITNATIGSDGFIYTASAGRGSGNIRKLNPGGFDTFRNKALQNTEGIVDVAVDREGFLYGIDSHNAALTLYDPLGNALFAFGDIDSESVRKGVFGFPTSLAVNSAFEIWVADSKLKNIQTFKRTPFGENVLTAIMLFAKGDYEKSKPYWESVSAQNEMFNMTFQGLGKVDLEEKEYAEAIENFKTAYDVDGYSQAFWEVRYAWLQRHLAALFAVVAAACLGIKYGYKAARRRVRARAWPPRLVRYFLELKDIGYVLIHPYHAFYKLKERTVSWPVIVAILLAAVGYKVLAIYFTGFVFNPVDTSQINLPNKLIFFAVPWLTWIIANYLVCSVRGGEGRFREVVQSSTYALAPYLVFSLPLLLLSNIVVLEERVLVDALHQAMLIWLLCLFFVSMQVIHNFEFVETIRNSLITAFAIGIIWFFAFIVSGLTFNLYDFFIQLYREAIYFG</sequence>
<dbReference type="AlphaFoldDB" id="A0A7X0RNR6"/>
<keyword evidence="2 6" id="KW-0812">Transmembrane</keyword>
<dbReference type="InterPro" id="IPR019734">
    <property type="entry name" value="TPR_rpt"/>
</dbReference>
<evidence type="ECO:0000313" key="9">
    <source>
        <dbReference type="EMBL" id="MBB6670877.1"/>
    </source>
</evidence>
<evidence type="ECO:0000313" key="10">
    <source>
        <dbReference type="Proteomes" id="UP000547209"/>
    </source>
</evidence>
<reference evidence="9 10" key="1">
    <citation type="submission" date="2020-08" db="EMBL/GenBank/DDBJ databases">
        <title>Cohnella phylogeny.</title>
        <authorList>
            <person name="Dunlap C."/>
        </authorList>
    </citation>
    <scope>NUCLEOTIDE SEQUENCE [LARGE SCALE GENOMIC DNA]</scope>
    <source>
        <strain evidence="9 10">DSM 28246</strain>
    </source>
</reference>
<dbReference type="PROSITE" id="PS50005">
    <property type="entry name" value="TPR"/>
    <property type="match status" value="1"/>
</dbReference>
<dbReference type="SUPFAM" id="SSF81901">
    <property type="entry name" value="HCP-like"/>
    <property type="match status" value="1"/>
</dbReference>
<evidence type="ECO:0000259" key="8">
    <source>
        <dbReference type="Pfam" id="PF04893"/>
    </source>
</evidence>
<accession>A0A7X0RNR6</accession>
<dbReference type="GO" id="GO:0016020">
    <property type="term" value="C:membrane"/>
    <property type="evidence" value="ECO:0007669"/>
    <property type="project" value="UniProtKB-SubCell"/>
</dbReference>
<feature type="transmembrane region" description="Helical" evidence="6">
    <location>
        <begin position="605"/>
        <end position="622"/>
    </location>
</feature>
<feature type="repeat" description="TPR" evidence="5">
    <location>
        <begin position="384"/>
        <end position="417"/>
    </location>
</feature>
<dbReference type="CDD" id="cd05819">
    <property type="entry name" value="NHL"/>
    <property type="match status" value="1"/>
</dbReference>
<keyword evidence="4 6" id="KW-0472">Membrane</keyword>
<name>A0A7X0RNR6_9BACL</name>
<keyword evidence="5" id="KW-0802">TPR repeat</keyword>
<keyword evidence="10" id="KW-1185">Reference proteome</keyword>
<dbReference type="Proteomes" id="UP000547209">
    <property type="component" value="Unassembled WGS sequence"/>
</dbReference>
<keyword evidence="7" id="KW-0732">Signal</keyword>